<dbReference type="EMBL" id="JXJN01024141">
    <property type="status" value="NOT_ANNOTATED_CDS"/>
    <property type="molecule type" value="Genomic_DNA"/>
</dbReference>
<dbReference type="PROSITE" id="PS00588">
    <property type="entry name" value="FLAGELLA_BB_ROD"/>
    <property type="match status" value="1"/>
</dbReference>
<comment type="similarity">
    <text evidence="2">Belongs to the flagella basal body rod proteins family.</text>
</comment>
<reference evidence="7" key="2">
    <citation type="submission" date="2020-05" db="UniProtKB">
        <authorList>
            <consortium name="EnsemblMetazoa"/>
        </authorList>
    </citation>
    <scope>IDENTIFICATION</scope>
    <source>
        <strain evidence="7">IAEA</strain>
    </source>
</reference>
<dbReference type="NCBIfam" id="TIGR01396">
    <property type="entry name" value="FlgB"/>
    <property type="match status" value="1"/>
</dbReference>
<accession>A0A1B0C1Q6</accession>
<name>A0A1B0C1Q6_9MUSC</name>
<dbReference type="VEuPathDB" id="VectorBase:GPPI046745"/>
<dbReference type="InterPro" id="IPR006299">
    <property type="entry name" value="FlgC"/>
</dbReference>
<dbReference type="InterPro" id="IPR006300">
    <property type="entry name" value="FlgB"/>
</dbReference>
<evidence type="ECO:0000256" key="5">
    <source>
        <dbReference type="ARBA" id="ARBA00025933"/>
    </source>
</evidence>
<dbReference type="NCBIfam" id="TIGR01395">
    <property type="entry name" value="FlgC"/>
    <property type="match status" value="1"/>
</dbReference>
<proteinExistence type="inferred from homology"/>
<feature type="domain" description="Flagellar basal-body/hook protein C-terminal" evidence="6">
    <location>
        <begin position="172"/>
        <end position="215"/>
    </location>
</feature>
<dbReference type="InterPro" id="IPR019776">
    <property type="entry name" value="Flagellar_basal_body_rod_CS"/>
</dbReference>
<organism evidence="7 8">
    <name type="scientific">Glossina palpalis gambiensis</name>
    <dbReference type="NCBI Taxonomy" id="67801"/>
    <lineage>
        <taxon>Eukaryota</taxon>
        <taxon>Metazoa</taxon>
        <taxon>Ecdysozoa</taxon>
        <taxon>Arthropoda</taxon>
        <taxon>Hexapoda</taxon>
        <taxon>Insecta</taxon>
        <taxon>Pterygota</taxon>
        <taxon>Neoptera</taxon>
        <taxon>Endopterygota</taxon>
        <taxon>Diptera</taxon>
        <taxon>Brachycera</taxon>
        <taxon>Muscomorpha</taxon>
        <taxon>Hippoboscoidea</taxon>
        <taxon>Glossinidae</taxon>
        <taxon>Glossina</taxon>
    </lineage>
</organism>
<comment type="subunit">
    <text evidence="5">The basal body constitutes a major portion of the flagellar organelle and consists of four rings (L,P,S, and M) mounted on a central rod. The rod consists of about 26 subunits of FlgG in the distal portion, and FlgB, FlgC and FlgF are thought to build up the proximal portion of the rod with about 6 subunits each.</text>
</comment>
<evidence type="ECO:0000313" key="8">
    <source>
        <dbReference type="Proteomes" id="UP000092460"/>
    </source>
</evidence>
<protein>
    <recommendedName>
        <fullName evidence="3">Flagellar basal-body rod protein FlgC</fullName>
    </recommendedName>
</protein>
<evidence type="ECO:0000259" key="6">
    <source>
        <dbReference type="Pfam" id="PF06429"/>
    </source>
</evidence>
<evidence type="ECO:0000313" key="7">
    <source>
        <dbReference type="EnsemblMetazoa" id="GPPI046745-PA"/>
    </source>
</evidence>
<dbReference type="EnsemblMetazoa" id="GPPI046745-RA">
    <property type="protein sequence ID" value="GPPI046745-PA"/>
    <property type="gene ID" value="GPPI046745"/>
</dbReference>
<sequence>MNIANADTPKYQSRDVDFEKILKKSLKSLDQDVKNCTMNLNVTSKKHLNKKNSGYFFEKILYRTPDQPSADKNTVDMNRERINFLDNSIRYYTRSALLAQSCRINVSASNIANAESFDKNGIPYQAKQVIFKLDTSNCNNKIGGVKIKKIINDKKPWKLIYDPYNPNADEYGYIKTSNVNIIEEMVNTISASRSYQANIEVINTARTMILKTLNLGQ</sequence>
<dbReference type="PANTHER" id="PTHR30435:SF2">
    <property type="entry name" value="FLAGELLAR BASAL-BODY ROD PROTEIN FLGC"/>
    <property type="match status" value="1"/>
</dbReference>
<dbReference type="AlphaFoldDB" id="A0A1B0C1Q6"/>
<comment type="subcellular location">
    <subcellularLocation>
        <location evidence="1">Bacterial flagellum basal body</location>
    </subcellularLocation>
</comment>
<dbReference type="STRING" id="67801.A0A1B0C1Q6"/>
<evidence type="ECO:0000256" key="1">
    <source>
        <dbReference type="ARBA" id="ARBA00004117"/>
    </source>
</evidence>
<dbReference type="Pfam" id="PF06429">
    <property type="entry name" value="Flg_bbr_C"/>
    <property type="match status" value="1"/>
</dbReference>
<evidence type="ECO:0000256" key="3">
    <source>
        <dbReference type="ARBA" id="ARBA00017941"/>
    </source>
</evidence>
<reference evidence="8" key="1">
    <citation type="submission" date="2015-01" db="EMBL/GenBank/DDBJ databases">
        <authorList>
            <person name="Aksoy S."/>
            <person name="Warren W."/>
            <person name="Wilson R.K."/>
        </authorList>
    </citation>
    <scope>NUCLEOTIDE SEQUENCE [LARGE SCALE GENOMIC DNA]</scope>
    <source>
        <strain evidence="8">IAEA</strain>
    </source>
</reference>
<dbReference type="Proteomes" id="UP000092460">
    <property type="component" value="Unassembled WGS sequence"/>
</dbReference>
<dbReference type="InterPro" id="IPR010930">
    <property type="entry name" value="Flg_bb/hook_C_dom"/>
</dbReference>
<dbReference type="PANTHER" id="PTHR30435">
    <property type="entry name" value="FLAGELLAR PROTEIN"/>
    <property type="match status" value="1"/>
</dbReference>
<evidence type="ECO:0000256" key="4">
    <source>
        <dbReference type="ARBA" id="ARBA00023143"/>
    </source>
</evidence>
<evidence type="ECO:0000256" key="2">
    <source>
        <dbReference type="ARBA" id="ARBA00009677"/>
    </source>
</evidence>
<keyword evidence="4" id="KW-0975">Bacterial flagellum</keyword>
<keyword evidence="8" id="KW-1185">Reference proteome</keyword>